<keyword evidence="3" id="KW-1185">Reference proteome</keyword>
<name>A0ABR4FHW3_9EURO</name>
<reference evidence="2 3" key="1">
    <citation type="submission" date="2024-07" db="EMBL/GenBank/DDBJ databases">
        <title>Section-level genome sequencing and comparative genomics of Aspergillus sections Usti and Cavernicolus.</title>
        <authorList>
            <consortium name="Lawrence Berkeley National Laboratory"/>
            <person name="Nybo J.L."/>
            <person name="Vesth T.C."/>
            <person name="Theobald S."/>
            <person name="Frisvad J.C."/>
            <person name="Larsen T.O."/>
            <person name="Kjaerboelling I."/>
            <person name="Rothschild-Mancinelli K."/>
            <person name="Lyhne E.K."/>
            <person name="Kogle M.E."/>
            <person name="Barry K."/>
            <person name="Clum A."/>
            <person name="Na H."/>
            <person name="Ledsgaard L."/>
            <person name="Lin J."/>
            <person name="Lipzen A."/>
            <person name="Kuo A."/>
            <person name="Riley R."/>
            <person name="Mondo S."/>
            <person name="Labutti K."/>
            <person name="Haridas S."/>
            <person name="Pangalinan J."/>
            <person name="Salamov A.A."/>
            <person name="Simmons B.A."/>
            <person name="Magnuson J.K."/>
            <person name="Chen J."/>
            <person name="Drula E."/>
            <person name="Henrissat B."/>
            <person name="Wiebenga A."/>
            <person name="Lubbers R.J."/>
            <person name="Gomes A.C."/>
            <person name="Makela M.R."/>
            <person name="Stajich J."/>
            <person name="Grigoriev I.V."/>
            <person name="Mortensen U.H."/>
            <person name="De Vries R.P."/>
            <person name="Baker S.E."/>
            <person name="Andersen M.R."/>
        </authorList>
    </citation>
    <scope>NUCLEOTIDE SEQUENCE [LARGE SCALE GENOMIC DNA]</scope>
    <source>
        <strain evidence="2 3">CBS 209.92</strain>
    </source>
</reference>
<feature type="compositionally biased region" description="Low complexity" evidence="1">
    <location>
        <begin position="156"/>
        <end position="183"/>
    </location>
</feature>
<evidence type="ECO:0000313" key="3">
    <source>
        <dbReference type="Proteomes" id="UP001610563"/>
    </source>
</evidence>
<protein>
    <submittedName>
        <fullName evidence="2">Uncharacterized protein</fullName>
    </submittedName>
</protein>
<dbReference type="EMBL" id="JBFTWV010000309">
    <property type="protein sequence ID" value="KAL2782841.1"/>
    <property type="molecule type" value="Genomic_DNA"/>
</dbReference>
<organism evidence="2 3">
    <name type="scientific">Aspergillus keveii</name>
    <dbReference type="NCBI Taxonomy" id="714993"/>
    <lineage>
        <taxon>Eukaryota</taxon>
        <taxon>Fungi</taxon>
        <taxon>Dikarya</taxon>
        <taxon>Ascomycota</taxon>
        <taxon>Pezizomycotina</taxon>
        <taxon>Eurotiomycetes</taxon>
        <taxon>Eurotiomycetidae</taxon>
        <taxon>Eurotiales</taxon>
        <taxon>Aspergillaceae</taxon>
        <taxon>Aspergillus</taxon>
        <taxon>Aspergillus subgen. Nidulantes</taxon>
    </lineage>
</organism>
<evidence type="ECO:0000313" key="2">
    <source>
        <dbReference type="EMBL" id="KAL2782841.1"/>
    </source>
</evidence>
<proteinExistence type="predicted"/>
<accession>A0ABR4FHW3</accession>
<dbReference type="Proteomes" id="UP001610563">
    <property type="component" value="Unassembled WGS sequence"/>
</dbReference>
<evidence type="ECO:0000256" key="1">
    <source>
        <dbReference type="SAM" id="MobiDB-lite"/>
    </source>
</evidence>
<comment type="caution">
    <text evidence="2">The sequence shown here is derived from an EMBL/GenBank/DDBJ whole genome shotgun (WGS) entry which is preliminary data.</text>
</comment>
<gene>
    <name evidence="2" type="ORF">BJX66DRAFT_319720</name>
</gene>
<feature type="region of interest" description="Disordered" evidence="1">
    <location>
        <begin position="151"/>
        <end position="200"/>
    </location>
</feature>
<sequence length="444" mass="49148">MSLQVSSWLTGQVSLDIQAKIQASSKDYDYADDLFELIKGLVLGSGSLRLKAAALRPIRMTRAQHSNAGSYIKEFLEATITANNLNCSAGAYISALLLIHELREDLSNWAYSRQEQLTGDPAKFDWDDFKELCESATCTYEAATVDITAAAHRARQQQQSQPRSQNQSNNSGSNNNTTNSSSPFWDRNKKSRDGPAPGQKEAEFRKLVLLGPNMWGDRCSHCGVLKHGCTNCYYLHTEYRPADWKPLITIWCFKWDKTKGYAERKTGTNRPNNANNMEDKGNAALELDGGEVVQFAAIQVHDDAQNTSEKPIQAGAIGTTPFWMVDSGSSKNIVADWNAFTELHLYGPNETPYRHQTAGKEIVAVKGYGKAILQLPAVNGTEEATVLKSMHITTRISTLTCCRRAKCNKAWAPTGTTRTSPFETGNQMKSLATHTFTAVFRGSR</sequence>